<reference evidence="2" key="1">
    <citation type="submission" date="2017-03" db="EMBL/GenBank/DDBJ databases">
        <title>Phytopthora megakarya and P. palmivora, two closely related causual agents of cacao black pod achieved similar genome size and gene model numbers by different mechanisms.</title>
        <authorList>
            <person name="Ali S."/>
            <person name="Shao J."/>
            <person name="Larry D.J."/>
            <person name="Kronmiller B."/>
            <person name="Shen D."/>
            <person name="Strem M.D."/>
            <person name="Melnick R.L."/>
            <person name="Guiltinan M.J."/>
            <person name="Tyler B.M."/>
            <person name="Meinhardt L.W."/>
            <person name="Bailey B.A."/>
        </authorList>
    </citation>
    <scope>NUCLEOTIDE SEQUENCE [LARGE SCALE GENOMIC DNA]</scope>
    <source>
        <strain evidence="2">zdho120</strain>
    </source>
</reference>
<sequence length="170" mass="18532">MRRMSHGVYGAVNDEQTKISLDSWSSRSMISLDLARRLKLKVQMLADPVKVSGLGGAQSYIIAMVKVKIRRTESGASESGRASVPGLNFLSPTERTCDSPGDIWLDESPTGSCLGRPGILLDNAVKVVNISQSRLWLRTGTVVAKMVDYDYFSQAWRFGQGGNATMDSNS</sequence>
<gene>
    <name evidence="1" type="ORF">PHMEG_00034403</name>
</gene>
<evidence type="ECO:0000313" key="1">
    <source>
        <dbReference type="EMBL" id="OWY95561.1"/>
    </source>
</evidence>
<keyword evidence="1" id="KW-0378">Hydrolase</keyword>
<keyword evidence="2" id="KW-1185">Reference proteome</keyword>
<dbReference type="Proteomes" id="UP000198211">
    <property type="component" value="Unassembled WGS sequence"/>
</dbReference>
<name>A0A225URH4_9STRA</name>
<proteinExistence type="predicted"/>
<evidence type="ECO:0000313" key="2">
    <source>
        <dbReference type="Proteomes" id="UP000198211"/>
    </source>
</evidence>
<comment type="caution">
    <text evidence="1">The sequence shown here is derived from an EMBL/GenBank/DDBJ whole genome shotgun (WGS) entry which is preliminary data.</text>
</comment>
<dbReference type="EMBL" id="NBNE01012775">
    <property type="protein sequence ID" value="OWY95561.1"/>
    <property type="molecule type" value="Genomic_DNA"/>
</dbReference>
<accession>A0A225URH4</accession>
<dbReference type="AlphaFoldDB" id="A0A225URH4"/>
<dbReference type="OrthoDB" id="128412at2759"/>
<protein>
    <submittedName>
        <fullName evidence="1">Aspartic protease</fullName>
    </submittedName>
</protein>
<dbReference type="GO" id="GO:0006508">
    <property type="term" value="P:proteolysis"/>
    <property type="evidence" value="ECO:0007669"/>
    <property type="project" value="UniProtKB-KW"/>
</dbReference>
<organism evidence="1 2">
    <name type="scientific">Phytophthora megakarya</name>
    <dbReference type="NCBI Taxonomy" id="4795"/>
    <lineage>
        <taxon>Eukaryota</taxon>
        <taxon>Sar</taxon>
        <taxon>Stramenopiles</taxon>
        <taxon>Oomycota</taxon>
        <taxon>Peronosporomycetes</taxon>
        <taxon>Peronosporales</taxon>
        <taxon>Peronosporaceae</taxon>
        <taxon>Phytophthora</taxon>
    </lineage>
</organism>
<keyword evidence="1" id="KW-0645">Protease</keyword>
<dbReference type="GO" id="GO:0008233">
    <property type="term" value="F:peptidase activity"/>
    <property type="evidence" value="ECO:0007669"/>
    <property type="project" value="UniProtKB-KW"/>
</dbReference>